<dbReference type="Proteomes" id="UP000297564">
    <property type="component" value="Unassembled WGS sequence"/>
</dbReference>
<sequence>MTLRLFVGSLMIFFGTLLLAGLLALGAPGGWGIPSLDFEAFTQPGPPPWRLLVSWLEPS</sequence>
<evidence type="ECO:0000313" key="2">
    <source>
        <dbReference type="Proteomes" id="UP000297564"/>
    </source>
</evidence>
<keyword evidence="2" id="KW-1185">Reference proteome</keyword>
<dbReference type="EMBL" id="SMLL01000003">
    <property type="protein sequence ID" value="TFZ01492.1"/>
    <property type="molecule type" value="Genomic_DNA"/>
</dbReference>
<protein>
    <submittedName>
        <fullName evidence="1">Uncharacterized protein</fullName>
    </submittedName>
</protein>
<name>A0A4Z0BRX6_9BURK</name>
<accession>A0A4Z0BRX6</accession>
<proteinExistence type="predicted"/>
<reference evidence="1 2" key="1">
    <citation type="submission" date="2019-03" db="EMBL/GenBank/DDBJ databases">
        <title>Ramlibacter rhizophilus CCTCC AB2015357, whole genome shotgun sequence.</title>
        <authorList>
            <person name="Zhang X."/>
            <person name="Feng G."/>
            <person name="Zhu H."/>
        </authorList>
    </citation>
    <scope>NUCLEOTIDE SEQUENCE [LARGE SCALE GENOMIC DNA]</scope>
    <source>
        <strain evidence="1 2">CCTCC AB2015357</strain>
    </source>
</reference>
<organism evidence="1 2">
    <name type="scientific">Ramlibacter rhizophilus</name>
    <dbReference type="NCBI Taxonomy" id="1781167"/>
    <lineage>
        <taxon>Bacteria</taxon>
        <taxon>Pseudomonadati</taxon>
        <taxon>Pseudomonadota</taxon>
        <taxon>Betaproteobacteria</taxon>
        <taxon>Burkholderiales</taxon>
        <taxon>Comamonadaceae</taxon>
        <taxon>Ramlibacter</taxon>
    </lineage>
</organism>
<dbReference type="RefSeq" id="WP_135284791.1">
    <property type="nucleotide sequence ID" value="NZ_SMLL01000003.1"/>
</dbReference>
<comment type="caution">
    <text evidence="1">The sequence shown here is derived from an EMBL/GenBank/DDBJ whole genome shotgun (WGS) entry which is preliminary data.</text>
</comment>
<dbReference type="AlphaFoldDB" id="A0A4Z0BRX6"/>
<gene>
    <name evidence="1" type="ORF">EZ242_08965</name>
</gene>
<evidence type="ECO:0000313" key="1">
    <source>
        <dbReference type="EMBL" id="TFZ01492.1"/>
    </source>
</evidence>